<evidence type="ECO:0000313" key="10">
    <source>
        <dbReference type="Proteomes" id="UP000228621"/>
    </source>
</evidence>
<keyword evidence="10" id="KW-1185">Reference proteome</keyword>
<protein>
    <submittedName>
        <fullName evidence="9">Chemotaxis protein</fullName>
    </submittedName>
</protein>
<dbReference type="GO" id="GO:0007165">
    <property type="term" value="P:signal transduction"/>
    <property type="evidence" value="ECO:0007669"/>
    <property type="project" value="UniProtKB-KW"/>
</dbReference>
<evidence type="ECO:0000256" key="5">
    <source>
        <dbReference type="ARBA" id="ARBA00023224"/>
    </source>
</evidence>
<dbReference type="GO" id="GO:0016020">
    <property type="term" value="C:membrane"/>
    <property type="evidence" value="ECO:0007669"/>
    <property type="project" value="UniProtKB-SubCell"/>
</dbReference>
<dbReference type="PROSITE" id="PS50111">
    <property type="entry name" value="CHEMOTAXIS_TRANSDUC_2"/>
    <property type="match status" value="1"/>
</dbReference>
<keyword evidence="2" id="KW-0812">Transmembrane</keyword>
<feature type="domain" description="Methyl-accepting transducer" evidence="8">
    <location>
        <begin position="110"/>
        <end position="346"/>
    </location>
</feature>
<reference evidence="10" key="1">
    <citation type="journal article" date="2019" name="Genome Announc.">
        <title>Draft Genome Sequence of Pseudoalteromonas piscicida Strain 36Y ROTHPW, an Hypersaline Seawater Isolate from the South Coast of Sonora, Mexico.</title>
        <authorList>
            <person name="Sanchez-Diaz R."/>
            <person name="Molina-Garza Z.J."/>
            <person name="Cruz-Suarez L.E."/>
            <person name="Selvin J."/>
            <person name="Kiran G.S."/>
            <person name="Ibarra-Gamez J.C."/>
            <person name="Gomez-Gil B."/>
            <person name="Galaviz-Silva L."/>
        </authorList>
    </citation>
    <scope>NUCLEOTIDE SEQUENCE [LARGE SCALE GENOMIC DNA]</scope>
    <source>
        <strain evidence="10">36Y_RITHPW</strain>
    </source>
</reference>
<dbReference type="GO" id="GO:0006935">
    <property type="term" value="P:chemotaxis"/>
    <property type="evidence" value="ECO:0007669"/>
    <property type="project" value="UniProtKB-ARBA"/>
</dbReference>
<keyword evidence="5 6" id="KW-0807">Transducer</keyword>
<keyword evidence="3" id="KW-1133">Transmembrane helix</keyword>
<organism evidence="9 10">
    <name type="scientific">Pseudoalteromonas piscicida</name>
    <dbReference type="NCBI Taxonomy" id="43662"/>
    <lineage>
        <taxon>Bacteria</taxon>
        <taxon>Pseudomonadati</taxon>
        <taxon>Pseudomonadota</taxon>
        <taxon>Gammaproteobacteria</taxon>
        <taxon>Alteromonadales</taxon>
        <taxon>Pseudoalteromonadaceae</taxon>
        <taxon>Pseudoalteromonas</taxon>
    </lineage>
</organism>
<sequence length="420" mass="46049">MKPSRILAAVTLFNLASVTLAITLLSSDSLKVAVAISALTVSALLQFLCFKRASSAEKHMEHLAQNFIGESGVDLTYRFDEKDRHISKSCLLMNDCFAVIEHIISEVYASSSRLHPMADSLRDTYASMTQKATLQHTHGEYLATSIQSMLEISARLDTSLEQIYASVENATSAVKKTRVDTDKSQQSLLTLADNIKKTSEQIEVLKTDSNEISSVLEVINGIAEQTNLLALNAAIEAARAGELGRGFAVVADEVRHLAARTSQSTKEVSQVISKIQSGTDSVYELMQAALKETDNTVQLSEASTKEVDEIENAMMSINQMSHDIHLQVGEQKQASDEAQESIESMVLLNSDALSSTKIQAVSNRDLIALSQSIHEKLSMFHISEYTPDIDSRKDTSRVSINDESIPEGEQQQNSSDVELF</sequence>
<dbReference type="Gene3D" id="1.10.287.950">
    <property type="entry name" value="Methyl-accepting chemotaxis protein"/>
    <property type="match status" value="1"/>
</dbReference>
<feature type="region of interest" description="Disordered" evidence="7">
    <location>
        <begin position="390"/>
        <end position="420"/>
    </location>
</feature>
<keyword evidence="4" id="KW-0472">Membrane</keyword>
<evidence type="ECO:0000256" key="4">
    <source>
        <dbReference type="ARBA" id="ARBA00023136"/>
    </source>
</evidence>
<dbReference type="InterPro" id="IPR004089">
    <property type="entry name" value="MCPsignal_dom"/>
</dbReference>
<evidence type="ECO:0000256" key="1">
    <source>
        <dbReference type="ARBA" id="ARBA00004141"/>
    </source>
</evidence>
<gene>
    <name evidence="9" type="ORF">CEX98_19280</name>
</gene>
<dbReference type="AlphaFoldDB" id="A0A2A5JL05"/>
<accession>A0A2A5JL05</accession>
<evidence type="ECO:0000313" key="9">
    <source>
        <dbReference type="EMBL" id="PCK30057.1"/>
    </source>
</evidence>
<comment type="subcellular location">
    <subcellularLocation>
        <location evidence="1">Membrane</location>
        <topology evidence="1">Multi-pass membrane protein</topology>
    </subcellularLocation>
</comment>
<name>A0A2A5JL05_PSEO7</name>
<dbReference type="RefSeq" id="WP_099643640.1">
    <property type="nucleotide sequence ID" value="NZ_JAQPZX010000057.1"/>
</dbReference>
<dbReference type="Proteomes" id="UP000228621">
    <property type="component" value="Unassembled WGS sequence"/>
</dbReference>
<evidence type="ECO:0000259" key="8">
    <source>
        <dbReference type="PROSITE" id="PS50111"/>
    </source>
</evidence>
<dbReference type="SMART" id="SM00283">
    <property type="entry name" value="MA"/>
    <property type="match status" value="1"/>
</dbReference>
<evidence type="ECO:0000256" key="6">
    <source>
        <dbReference type="PROSITE-ProRule" id="PRU00284"/>
    </source>
</evidence>
<evidence type="ECO:0000256" key="2">
    <source>
        <dbReference type="ARBA" id="ARBA00022692"/>
    </source>
</evidence>
<evidence type="ECO:0000256" key="7">
    <source>
        <dbReference type="SAM" id="MobiDB-lite"/>
    </source>
</evidence>
<dbReference type="PANTHER" id="PTHR32089">
    <property type="entry name" value="METHYL-ACCEPTING CHEMOTAXIS PROTEIN MCPB"/>
    <property type="match status" value="1"/>
</dbReference>
<evidence type="ECO:0000256" key="3">
    <source>
        <dbReference type="ARBA" id="ARBA00022989"/>
    </source>
</evidence>
<dbReference type="EMBL" id="NKHF01000098">
    <property type="protein sequence ID" value="PCK30057.1"/>
    <property type="molecule type" value="Genomic_DNA"/>
</dbReference>
<comment type="caution">
    <text evidence="9">The sequence shown here is derived from an EMBL/GenBank/DDBJ whole genome shotgun (WGS) entry which is preliminary data.</text>
</comment>
<dbReference type="Pfam" id="PF00015">
    <property type="entry name" value="MCPsignal"/>
    <property type="match status" value="1"/>
</dbReference>
<dbReference type="SUPFAM" id="SSF58104">
    <property type="entry name" value="Methyl-accepting chemotaxis protein (MCP) signaling domain"/>
    <property type="match status" value="1"/>
</dbReference>
<dbReference type="OrthoDB" id="2489132at2"/>
<feature type="compositionally biased region" description="Polar residues" evidence="7">
    <location>
        <begin position="409"/>
        <end position="420"/>
    </location>
</feature>
<proteinExistence type="predicted"/>
<dbReference type="PANTHER" id="PTHR32089:SF119">
    <property type="entry name" value="METHYL-ACCEPTING CHEMOTAXIS PROTEIN CTPL"/>
    <property type="match status" value="1"/>
</dbReference>